<evidence type="ECO:0000313" key="5">
    <source>
        <dbReference type="Proteomes" id="UP000290401"/>
    </source>
</evidence>
<protein>
    <recommendedName>
        <fullName evidence="1">Protein CR006 P-loop domain-containing protein</fullName>
    </recommendedName>
</protein>
<organism evidence="2 4">
    <name type="scientific">Bradyrhizobium guangzhouense</name>
    <dbReference type="NCBI Taxonomy" id="1325095"/>
    <lineage>
        <taxon>Bacteria</taxon>
        <taxon>Pseudomonadati</taxon>
        <taxon>Pseudomonadota</taxon>
        <taxon>Alphaproteobacteria</taxon>
        <taxon>Hyphomicrobiales</taxon>
        <taxon>Nitrobacteraceae</taxon>
        <taxon>Bradyrhizobium</taxon>
    </lineage>
</organism>
<reference evidence="3 5" key="2">
    <citation type="submission" date="2018-10" db="EMBL/GenBank/DDBJ databases">
        <title>Bradyrhizobium sp. nov., effective nodules isolated from peanut in China.</title>
        <authorList>
            <person name="Li Y."/>
        </authorList>
    </citation>
    <scope>NUCLEOTIDE SEQUENCE [LARGE SCALE GENOMIC DNA]</scope>
    <source>
        <strain evidence="3 5">CCBAU 53426</strain>
    </source>
</reference>
<evidence type="ECO:0000313" key="4">
    <source>
        <dbReference type="Proteomes" id="UP000288972"/>
    </source>
</evidence>
<accession>A0AAE6CCX1</accession>
<dbReference type="InterPro" id="IPR026866">
    <property type="entry name" value="CR006_AAA"/>
</dbReference>
<evidence type="ECO:0000313" key="2">
    <source>
        <dbReference type="EMBL" id="QAU51147.1"/>
    </source>
</evidence>
<dbReference type="Proteomes" id="UP000290401">
    <property type="component" value="Unassembled WGS sequence"/>
</dbReference>
<geneLocation type="plasmid" evidence="2 4">
    <name>unnamed1</name>
</geneLocation>
<dbReference type="EMBL" id="RDQZ01000010">
    <property type="protein sequence ID" value="RXH13390.1"/>
    <property type="molecule type" value="Genomic_DNA"/>
</dbReference>
<keyword evidence="5" id="KW-1185">Reference proteome</keyword>
<keyword evidence="2" id="KW-0614">Plasmid</keyword>
<dbReference type="EMBL" id="CP030054">
    <property type="protein sequence ID" value="QAU51147.1"/>
    <property type="molecule type" value="Genomic_DNA"/>
</dbReference>
<feature type="domain" description="Protein CR006 P-loop" evidence="1">
    <location>
        <begin position="1"/>
        <end position="168"/>
    </location>
</feature>
<sequence length="189" mass="21247">MFVLTHNQNCMNEFKKAWKGFHKPRNEATPPTASLLFLDVKIPKGLDGRSTAIVEMSKLLREDESEYHYLVDHVLKFNASADPDYEYAYMMPNVLRRVLDVFLAFRCPGSAGFASKMGQLRKDHATLDGERLAALERLVQLESHSDNIDDLIGFSSMTLEESKAATAALIAMMEAVDPTHLAGLQRLCR</sequence>
<reference evidence="2 4" key="1">
    <citation type="submission" date="2018-06" db="EMBL/GenBank/DDBJ databases">
        <title>Comparative genomics of rhizobia nodulating Arachis hypogaea in China.</title>
        <authorList>
            <person name="Li Y."/>
        </authorList>
    </citation>
    <scope>NUCLEOTIDE SEQUENCE [LARGE SCALE GENOMIC DNA]</scope>
    <source>
        <strain evidence="2 4">CCBAU 51670</strain>
        <plasmid evidence="2 4">unnamed1</plasmid>
    </source>
</reference>
<dbReference type="KEGG" id="bgz:XH91_38510"/>
<evidence type="ECO:0000259" key="1">
    <source>
        <dbReference type="Pfam" id="PF13166"/>
    </source>
</evidence>
<dbReference type="Pfam" id="PF13166">
    <property type="entry name" value="AAA_13"/>
    <property type="match status" value="1"/>
</dbReference>
<gene>
    <name evidence="3" type="ORF">EAS56_15390</name>
    <name evidence="2" type="ORF">XH91_38510</name>
</gene>
<dbReference type="Proteomes" id="UP000288972">
    <property type="component" value="Plasmid unnamed1"/>
</dbReference>
<dbReference type="AlphaFoldDB" id="A0AAE6CCX1"/>
<name>A0AAE6CCX1_9BRAD</name>
<evidence type="ECO:0000313" key="3">
    <source>
        <dbReference type="EMBL" id="RXH13390.1"/>
    </source>
</evidence>
<proteinExistence type="predicted"/>